<dbReference type="Pfam" id="PF02616">
    <property type="entry name" value="SMC_ScpA"/>
    <property type="match status" value="1"/>
</dbReference>
<dbReference type="Gene3D" id="6.10.250.2410">
    <property type="match status" value="1"/>
</dbReference>
<dbReference type="RefSeq" id="WP_093730541.1">
    <property type="nucleotide sequence ID" value="NZ_FMYW01000009.1"/>
</dbReference>
<dbReference type="PANTHER" id="PTHR33969:SF2">
    <property type="entry name" value="SEGREGATION AND CONDENSATION PROTEIN A"/>
    <property type="match status" value="1"/>
</dbReference>
<comment type="subcellular location">
    <subcellularLocation>
        <location evidence="3">Cytoplasm</location>
    </subcellularLocation>
    <text evidence="3">Associated with two foci at the outer edges of the nucleoid region in young cells, and at four foci within both cell halves in older cells.</text>
</comment>
<organism evidence="4 5">
    <name type="scientific">Succiniclasticum ruminis</name>
    <dbReference type="NCBI Taxonomy" id="40841"/>
    <lineage>
        <taxon>Bacteria</taxon>
        <taxon>Bacillati</taxon>
        <taxon>Bacillota</taxon>
        <taxon>Negativicutes</taxon>
        <taxon>Acidaminococcales</taxon>
        <taxon>Acidaminococcaceae</taxon>
        <taxon>Succiniclasticum</taxon>
    </lineage>
</organism>
<evidence type="ECO:0000313" key="5">
    <source>
        <dbReference type="Proteomes" id="UP000198943"/>
    </source>
</evidence>
<dbReference type="GO" id="GO:0005737">
    <property type="term" value="C:cytoplasm"/>
    <property type="evidence" value="ECO:0007669"/>
    <property type="project" value="UniProtKB-SubCell"/>
</dbReference>
<comment type="function">
    <text evidence="3">Participates in chromosomal partition during cell division. May act via the formation of a condensin-like complex containing Smc and ScpB that pull DNA away from mid-cell into both cell halves.</text>
</comment>
<evidence type="ECO:0000313" key="4">
    <source>
        <dbReference type="EMBL" id="SDC53289.1"/>
    </source>
</evidence>
<dbReference type="OrthoDB" id="9811016at2"/>
<comment type="similarity">
    <text evidence="3">Belongs to the ScpA family.</text>
</comment>
<gene>
    <name evidence="3" type="primary">scpA</name>
    <name evidence="4" type="ORF">SAMN04487864_10961</name>
</gene>
<evidence type="ECO:0000256" key="2">
    <source>
        <dbReference type="ARBA" id="ARBA00044777"/>
    </source>
</evidence>
<keyword evidence="3" id="KW-0963">Cytoplasm</keyword>
<dbReference type="InterPro" id="IPR003768">
    <property type="entry name" value="ScpA"/>
</dbReference>
<dbReference type="HAMAP" id="MF_01805">
    <property type="entry name" value="ScpA"/>
    <property type="match status" value="1"/>
</dbReference>
<dbReference type="GO" id="GO:0006260">
    <property type="term" value="P:DNA replication"/>
    <property type="evidence" value="ECO:0007669"/>
    <property type="project" value="UniProtKB-UniRule"/>
</dbReference>
<comment type="subunit">
    <text evidence="3">Component of a cohesin-like complex composed of ScpA, ScpB and the Smc homodimer, in which ScpA and ScpB bind to the head domain of Smc. The presence of the three proteins is required for the association of the complex with DNA.</text>
</comment>
<sequence>MADPVVRVLQFEGPLDLLIQLIEKNKMDIYDIPIVSITDQYIAYLHSMTEMDLEEASQFLVMASLLLQIKSRMLLPRTELEEEDEADPREMLVQMLVEYRHIKAVARQLELRKAAAAQQHTHKPFFADNKLRNLHYYPVSELLLALAGLTGPLRRQIAVVERQEYDVSAKMQDIVRLLGEYPEGIEFEKAFVKTGSTSERVASFLAVLELLRLKVLRISQSMAFAPIYLFLRNVPEPVLIGGEPDATGV</sequence>
<proteinExistence type="inferred from homology"/>
<dbReference type="Proteomes" id="UP000198943">
    <property type="component" value="Unassembled WGS sequence"/>
</dbReference>
<name>A0A1G6MCQ0_9FIRM</name>
<evidence type="ECO:0000256" key="3">
    <source>
        <dbReference type="HAMAP-Rule" id="MF_01805"/>
    </source>
</evidence>
<keyword evidence="1 3" id="KW-0159">Chromosome partition</keyword>
<dbReference type="GO" id="GO:0051301">
    <property type="term" value="P:cell division"/>
    <property type="evidence" value="ECO:0007669"/>
    <property type="project" value="UniProtKB-KW"/>
</dbReference>
<keyword evidence="3" id="KW-0131">Cell cycle</keyword>
<accession>A0A1G6MCQ0</accession>
<evidence type="ECO:0000256" key="1">
    <source>
        <dbReference type="ARBA" id="ARBA00022829"/>
    </source>
</evidence>
<reference evidence="5" key="1">
    <citation type="submission" date="2016-10" db="EMBL/GenBank/DDBJ databases">
        <authorList>
            <person name="Varghese N."/>
            <person name="Submissions S."/>
        </authorList>
    </citation>
    <scope>NUCLEOTIDE SEQUENCE [LARGE SCALE GENOMIC DNA]</scope>
    <source>
        <strain evidence="5">DSM 11005</strain>
    </source>
</reference>
<dbReference type="GO" id="GO:0007059">
    <property type="term" value="P:chromosome segregation"/>
    <property type="evidence" value="ECO:0007669"/>
    <property type="project" value="UniProtKB-UniRule"/>
</dbReference>
<dbReference type="PANTHER" id="PTHR33969">
    <property type="entry name" value="SEGREGATION AND CONDENSATION PROTEIN A"/>
    <property type="match status" value="1"/>
</dbReference>
<keyword evidence="3" id="KW-0132">Cell division</keyword>
<keyword evidence="5" id="KW-1185">Reference proteome</keyword>
<protein>
    <recommendedName>
        <fullName evidence="2 3">Segregation and condensation protein A</fullName>
    </recommendedName>
</protein>
<dbReference type="EMBL" id="FMYW01000009">
    <property type="protein sequence ID" value="SDC53289.1"/>
    <property type="molecule type" value="Genomic_DNA"/>
</dbReference>
<dbReference type="AlphaFoldDB" id="A0A1G6MCQ0"/>